<feature type="region of interest" description="Disordered" evidence="3">
    <location>
        <begin position="199"/>
        <end position="245"/>
    </location>
</feature>
<feature type="region of interest" description="Disordered" evidence="3">
    <location>
        <begin position="263"/>
        <end position="356"/>
    </location>
</feature>
<dbReference type="GeneID" id="67016587"/>
<feature type="region of interest" description="Disordered" evidence="3">
    <location>
        <begin position="739"/>
        <end position="848"/>
    </location>
</feature>
<feature type="compositionally biased region" description="Acidic residues" evidence="3">
    <location>
        <begin position="1451"/>
        <end position="1461"/>
    </location>
</feature>
<feature type="region of interest" description="Disordered" evidence="3">
    <location>
        <begin position="160"/>
        <end position="187"/>
    </location>
</feature>
<organism evidence="5 6">
    <name type="scientific">Alternaria atra</name>
    <dbReference type="NCBI Taxonomy" id="119953"/>
    <lineage>
        <taxon>Eukaryota</taxon>
        <taxon>Fungi</taxon>
        <taxon>Dikarya</taxon>
        <taxon>Ascomycota</taxon>
        <taxon>Pezizomycotina</taxon>
        <taxon>Dothideomycetes</taxon>
        <taxon>Pleosporomycetidae</taxon>
        <taxon>Pleosporales</taxon>
        <taxon>Pleosporineae</taxon>
        <taxon>Pleosporaceae</taxon>
        <taxon>Alternaria</taxon>
        <taxon>Alternaria sect. Ulocladioides</taxon>
    </lineage>
</organism>
<reference evidence="5" key="1">
    <citation type="submission" date="2021-05" db="EMBL/GenBank/DDBJ databases">
        <authorList>
            <person name="Stam R."/>
        </authorList>
    </citation>
    <scope>NUCLEOTIDE SEQUENCE</scope>
    <source>
        <strain evidence="5">CS162</strain>
    </source>
</reference>
<evidence type="ECO:0000256" key="4">
    <source>
        <dbReference type="SAM" id="Phobius"/>
    </source>
</evidence>
<feature type="coiled-coil region" evidence="2">
    <location>
        <begin position="1754"/>
        <end position="1865"/>
    </location>
</feature>
<feature type="transmembrane region" description="Helical" evidence="4">
    <location>
        <begin position="2690"/>
        <end position="2715"/>
    </location>
</feature>
<dbReference type="EMBL" id="CAJRGZ010000017">
    <property type="protein sequence ID" value="CAG5157080.1"/>
    <property type="molecule type" value="Genomic_DNA"/>
</dbReference>
<sequence length="2820" mass="311907">MQARRSISSSQHPPSSPPFAPEHFGEATTPPEAREAVSPTWTAPSPARTLGHSSPELPLLPSFSVLGNNPRTPSNAARHDRTDTSYYTASWGISTNFGSDDFEEEASGLQFGLGHLLPSRLDLQEESPNQFNLEHLIPRLERNASPNQFTLEHLIRSRLPNLVTPTKESRASGTTPRASDTNPTSQEWVERFLEERWNRETNDWRDNNSDTEGSSGEPDLPIAPPPKRGHKQRNNNKTLNQQDFWRHFSKDQKEALGKMMASKYADPEPSPARQNSGSGPSTTQQTNGHSASAEKTPVPTPSKAAKPADETPSKLASNNASKSNQDLSSKPLPDTPNKSFLAPPGAAPAQSRMRKKVIVKGKGCIISIPRDIPRGNPGFPPRPMSAEAVNAKLRQLEQQGYDTRGFSTGGLETHNRAIWPAEADVQAERANAGSRYTVRMYKESEWKNYQNSLLEAKLAALGVSTGGEEDIPLPLSRQASSQQHPGQVFSPPIPTSSAGSLRMARQGSIVSGAFPFGPSPGHMSRQSIASPAAFAGPSPGHMSGHMSRQSIASPAAFAGPRPGMHMHRHSTFGSPANFAQHGYSPSGTWSPAGYFNSQDGRSGSPALSSLSRPDLSGMISPHSPFGMRSNQQFPITPTQRDDFQLQMQLQQQQLQNQLLQQQQQQVLGMRPSSTLAEVPEDEDEEDEVPAMKHAAKSAPEIAVPTPRGHRHNISENLEREAANEEYHLEEVIDKQFAEGGDFNTEPETNVSYKPSNAVANPTWEDSRTILHQPQPHSRAHSLAKSQKPVSFSFPAQQNPRSDSDGAQTGISENTNPSLEDGEVRNPAQNSAQHSQAPSQVSNSWKDNKFAFNKPTSAIHSKHASRSSISKLNVEAKEFKFNPAASFSPGSFSSGFSFAPAVKPPTAAAGPDNNKPSIDGLANFNVSAPAFKPDAPVFKPDAPAFKPVAEAPAFKPAADSSPFPSGGFNFSSPPSFKPDAPAFNPGVSTFNPNKPVPAPTSFSSKIFGDVNLSESDIVKPATRSKAVPIIRPDNTRPQTPETEGREDHEDESGRPRQADGREKRVRRDRADGDDVPKFALQPVLASQPLAEVRQPNATKPEPQVEQEEAAEDKENMSPARKQTKAQSKSPEPLSQPKQEVVMDPISPAPESDLGADDDTPHASDVPTPTTEEPEPLGKKHTHKSTLSANAKPFEFKPQFNSAGYDFGFHVTKPSQVEDPEKNPVSPPRYASRSPATTYRPSDDGSFKTAMESGRRKGYPESESADFDNLGDASFNDIDAVMKHMDGEGSDFGVERDETSWDQSSPQRTPNVFERNDLQPNLKMRSDAPSPSPRRGFFPGRPMQGSATSVQDPFDDERAALPYDSPVRRLNTVDAGPMSDWDEGLLTEDESKVQTRSGFFDKHVDDLMGRLLQDRLGPLEQNLQGIQEALAMMSQRPGRGRRSMSTSARLDSDADDEDDDAGTDVDYRNRSRGKDRRLEKIRSIVKDALEMHQSQITSIPVPVPEPMIPEKIREIVTDALAQHQPSVQPAEPVPADQIRAIVQDAIASAKPVQETVAEPLKPEDIRSILADMLATHAPQPVEPVKTDDIRSIVLEAFEMHAPQPLPPPVPEQIWPDDLKAIVTEALASQQQTPAVQPDTIRSIVAEALASHQPQAPTTPTADNVQPDMIRSIVAEALANQKPATLEAPVDIPQPQLDMSELYQVIGSLKASIAQTTSHHLQADDVRELVDDVLSRHTMEIAKREESKAIHERDVRIADLEEMLKEATLRFNSEAEARQAIEAREVDSARLLKVTEEELTLLQQAARDDEHKIGTLTEERDALRRSLESYQADASEMRDRLSTLDIENEQLKLTNIALESSEEDLKKRLDSVTAENEALTFTLEEHRLSASKWRGDLQDAHEEGEKLRKAIGEARFQAEEATRVRESMRTKLEKLQQDMVAASQQVASERAQFQKHEEASATKYEVLSARIEAEGRTRERLERELERLETQEREGMRLRIHLEQTQKHNAKLEETIEELRKESMEHQRNAQRYERDMREARDAAHVEIRRTRVLMEADVDAANNQVNIVRHELESEIARVRAELDQVRLDADTAKEKHELDLEAASDVKKQAVQEAMENNRHSLHEQQRTFERQLEHIKHEHARALEFAREDKDRAEAFHNDKLALADSKLDHFKDKIALLEEKLQVAKEAASAAVAAASKSPTSVSSFAPSGAEKISPQALRESIGVLQEQLQEREGRIESLERQLEEVDTEAPAKLKERDTEINWLRELLGVRVDDLNDLITSLAQPTFDRESVRDAAIRIRTNLQMEQSEKERLISGGQQSFPTLSSLSNFASPKAVQLAAAIGNWRKGRGEATSALAGTSINTRTQTPSRAQPHSAQSFLSGLMTPPTSNARRTSEVSSSSQRPQAMRLNSNSSRASTEAGFPALGKQPRTPPLMRKQAYDQDAEIEPFSESGFYDDESTVDGELTPLALNFGRELQRIAREYEWIPELHTSSGSITLYFLDASEIVAFNKSSDPWFSRTIPYYGNVTGNHSQSEGAGVLGCVIEHTLCNPDLPASTACVSISTDDSSDVVASVWTNAQDQSFIRPFISASVLTPGYLSAWYLLRGVSTLLSRNTILGNMQMSYLSEDQWQYEHEYMFKANLFAVQSTMVNYARGFWIGADTICGEETECKRTCYSQRVRSLTHYSFRVWTLALILLLGGLVMLTSMSMEYILASKRMQAVLQRYPKLAYAYAEWSTGSTLQLQRLAYENLGLGSWKNTQNDVPVTDPGARLATLDTSNMKHVRMVQPSEVMNQLLIAEGDTRYKPNTGYVRVSSTEHI</sequence>
<gene>
    <name evidence="5" type="ORF">ALTATR162_LOCUS4872</name>
</gene>
<feature type="compositionally biased region" description="Polar residues" evidence="3">
    <location>
        <begin position="1299"/>
        <end position="1308"/>
    </location>
</feature>
<feature type="compositionally biased region" description="Low complexity" evidence="3">
    <location>
        <begin position="529"/>
        <end position="540"/>
    </location>
</feature>
<feature type="compositionally biased region" description="Polar residues" evidence="3">
    <location>
        <begin position="2362"/>
        <end position="2418"/>
    </location>
</feature>
<feature type="region of interest" description="Disordered" evidence="3">
    <location>
        <begin position="1"/>
        <end position="81"/>
    </location>
</feature>
<feature type="compositionally biased region" description="Polar residues" evidence="3">
    <location>
        <begin position="272"/>
        <end position="290"/>
    </location>
</feature>
<feature type="compositionally biased region" description="Low complexity" evidence="3">
    <location>
        <begin position="1331"/>
        <end position="1340"/>
    </location>
</feature>
<feature type="compositionally biased region" description="Polar residues" evidence="3">
    <location>
        <begin position="826"/>
        <end position="844"/>
    </location>
</feature>
<feature type="coiled-coil region" evidence="2">
    <location>
        <begin position="2223"/>
        <end position="2257"/>
    </location>
</feature>
<evidence type="ECO:0008006" key="7">
    <source>
        <dbReference type="Google" id="ProtNLM"/>
    </source>
</evidence>
<comment type="caution">
    <text evidence="5">The sequence shown here is derived from an EMBL/GenBank/DDBJ whole genome shotgun (WGS) entry which is preliminary data.</text>
</comment>
<feature type="compositionally biased region" description="Polar residues" evidence="3">
    <location>
        <begin position="65"/>
        <end position="75"/>
    </location>
</feature>
<proteinExistence type="predicted"/>
<feature type="compositionally biased region" description="Polar residues" evidence="3">
    <location>
        <begin position="745"/>
        <end position="759"/>
    </location>
</feature>
<name>A0A8J2I5T4_9PLEO</name>
<feature type="region of interest" description="Disordered" evidence="3">
    <location>
        <begin position="594"/>
        <end position="635"/>
    </location>
</feature>
<feature type="compositionally biased region" description="Low complexity" evidence="3">
    <location>
        <begin position="313"/>
        <end position="324"/>
    </location>
</feature>
<dbReference type="RefSeq" id="XP_043168423.1">
    <property type="nucleotide sequence ID" value="XM_043312488.1"/>
</dbReference>
<feature type="compositionally biased region" description="Low complexity" evidence="3">
    <location>
        <begin position="964"/>
        <end position="973"/>
    </location>
</feature>
<feature type="region of interest" description="Disordered" evidence="3">
    <location>
        <begin position="964"/>
        <end position="1197"/>
    </location>
</feature>
<feature type="compositionally biased region" description="Low complexity" evidence="3">
    <location>
        <begin position="1"/>
        <end position="13"/>
    </location>
</feature>
<dbReference type="PANTHER" id="PTHR32083:SF0">
    <property type="entry name" value="CILIA AND FLAGELLA-ASSOCIATED PROTEIN 58"/>
    <property type="match status" value="1"/>
</dbReference>
<accession>A0A8J2I5T4</accession>
<feature type="region of interest" description="Disordered" evidence="3">
    <location>
        <begin position="1431"/>
        <end position="1471"/>
    </location>
</feature>
<dbReference type="GO" id="GO:0005856">
    <property type="term" value="C:cytoskeleton"/>
    <property type="evidence" value="ECO:0007669"/>
    <property type="project" value="TreeGrafter"/>
</dbReference>
<evidence type="ECO:0000313" key="5">
    <source>
        <dbReference type="EMBL" id="CAG5157080.1"/>
    </source>
</evidence>
<feature type="compositionally biased region" description="Basic and acidic residues" evidence="3">
    <location>
        <begin position="1284"/>
        <end position="1297"/>
    </location>
</feature>
<evidence type="ECO:0000256" key="3">
    <source>
        <dbReference type="SAM" id="MobiDB-lite"/>
    </source>
</evidence>
<protein>
    <recommendedName>
        <fullName evidence="7">Myosin class II heavy chain</fullName>
    </recommendedName>
</protein>
<feature type="compositionally biased region" description="Polar residues" evidence="3">
    <location>
        <begin position="163"/>
        <end position="187"/>
    </location>
</feature>
<feature type="region of interest" description="Disordered" evidence="3">
    <location>
        <begin position="1284"/>
        <end position="1361"/>
    </location>
</feature>
<feature type="compositionally biased region" description="Low complexity" evidence="3">
    <location>
        <begin position="53"/>
        <end position="62"/>
    </location>
</feature>
<feature type="region of interest" description="Disordered" evidence="3">
    <location>
        <begin position="2362"/>
        <end position="2434"/>
    </location>
</feature>
<feature type="coiled-coil region" evidence="2">
    <location>
        <begin position="1915"/>
        <end position="2112"/>
    </location>
</feature>
<feature type="compositionally biased region" description="Basic and acidic residues" evidence="3">
    <location>
        <begin position="199"/>
        <end position="208"/>
    </location>
</feature>
<keyword evidence="4" id="KW-0812">Transmembrane</keyword>
<evidence type="ECO:0000256" key="2">
    <source>
        <dbReference type="SAM" id="Coils"/>
    </source>
</evidence>
<evidence type="ECO:0000256" key="1">
    <source>
        <dbReference type="ARBA" id="ARBA00023054"/>
    </source>
</evidence>
<feature type="region of interest" description="Disordered" evidence="3">
    <location>
        <begin position="1209"/>
        <end position="1269"/>
    </location>
</feature>
<feature type="compositionally biased region" description="Basic and acidic residues" evidence="3">
    <location>
        <begin position="1041"/>
        <end position="1061"/>
    </location>
</feature>
<feature type="coiled-coil region" evidence="2">
    <location>
        <begin position="2161"/>
        <end position="2188"/>
    </location>
</feature>
<feature type="compositionally biased region" description="Polar residues" evidence="3">
    <location>
        <begin position="594"/>
        <end position="611"/>
    </location>
</feature>
<dbReference type="Proteomes" id="UP000676310">
    <property type="component" value="Unassembled WGS sequence"/>
</dbReference>
<keyword evidence="4" id="KW-1133">Transmembrane helix</keyword>
<keyword evidence="4" id="KW-0472">Membrane</keyword>
<feature type="region of interest" description="Disordered" evidence="3">
    <location>
        <begin position="477"/>
        <end position="500"/>
    </location>
</feature>
<dbReference type="OrthoDB" id="1293114at2759"/>
<evidence type="ECO:0000313" key="6">
    <source>
        <dbReference type="Proteomes" id="UP000676310"/>
    </source>
</evidence>
<keyword evidence="6" id="KW-1185">Reference proteome</keyword>
<dbReference type="PANTHER" id="PTHR32083">
    <property type="entry name" value="CILIA AND FLAGELLA-ASSOCIATED PROTEIN 58-RELATED"/>
    <property type="match status" value="1"/>
</dbReference>
<feature type="compositionally biased region" description="Polar residues" evidence="3">
    <location>
        <begin position="783"/>
        <end position="817"/>
    </location>
</feature>
<feature type="region of interest" description="Disordered" evidence="3">
    <location>
        <begin position="520"/>
        <end position="579"/>
    </location>
</feature>
<keyword evidence="1 2" id="KW-0175">Coiled coil</keyword>